<dbReference type="KEGG" id="tsph:KIH39_13855"/>
<dbReference type="Pfam" id="PF07238">
    <property type="entry name" value="PilZ"/>
    <property type="match status" value="1"/>
</dbReference>
<feature type="transmembrane region" description="Helical" evidence="8">
    <location>
        <begin position="37"/>
        <end position="61"/>
    </location>
</feature>
<dbReference type="Proteomes" id="UP000676194">
    <property type="component" value="Chromosome"/>
</dbReference>
<dbReference type="Pfam" id="PF13432">
    <property type="entry name" value="TPR_16"/>
    <property type="match status" value="2"/>
</dbReference>
<keyword evidence="7" id="KW-0802">TPR repeat</keyword>
<dbReference type="GO" id="GO:0006396">
    <property type="term" value="P:RNA processing"/>
    <property type="evidence" value="ECO:0007669"/>
    <property type="project" value="InterPro"/>
</dbReference>
<feature type="transmembrane region" description="Helical" evidence="8">
    <location>
        <begin position="467"/>
        <end position="487"/>
    </location>
</feature>
<dbReference type="InterPro" id="IPR050321">
    <property type="entry name" value="Glycosyltr_2/OpgH_subfam"/>
</dbReference>
<evidence type="ECO:0000256" key="2">
    <source>
        <dbReference type="ARBA" id="ARBA00022676"/>
    </source>
</evidence>
<feature type="transmembrane region" description="Helical" evidence="8">
    <location>
        <begin position="433"/>
        <end position="455"/>
    </location>
</feature>
<dbReference type="GO" id="GO:0016758">
    <property type="term" value="F:hexosyltransferase activity"/>
    <property type="evidence" value="ECO:0007669"/>
    <property type="project" value="TreeGrafter"/>
</dbReference>
<dbReference type="SUPFAM" id="SSF53448">
    <property type="entry name" value="Nucleotide-diphospho-sugar transferases"/>
    <property type="match status" value="1"/>
</dbReference>
<dbReference type="InterPro" id="IPR019734">
    <property type="entry name" value="TPR_rpt"/>
</dbReference>
<sequence>MKPSSVFRKFMIVVASMVCVGYLVFRAAYTFNHSTNYATFASLFLYIGELFGIINLLLYFLQVWEVKEPAAMPVIEGRTVDVFVPTYNEDPQLLRATLEACVRMDYPHRTFVLDDGRRPEVAALAHELGVNYITRPDNRHAKAGNLNNAFEQTDGEFVIILDADHVPEPHFITRLIGYFADERVGFVQTPHAFYNFDSFQAQLNHKSRKYWEEGDLFYRVIQPGRNHWNAPIFAGSAAMFRRSSLKDIGYIAVETITEDLHTGMRMHARGWKGIAITERLVAGQAAPDITTFHAQRLRWGEGNLSIMAYDQPLTMRGLSMPQRLCYFGSMIHWASGVFKLAIYMTPILMLFTGVPPVREFSWELAVVTVVYLLVSLMALKIVSNGYGSIINSELFSMVNFWTQIKATFRAIFRRRFQRFVVTPKRASAGPRTVWPYIRPQTYIIIAGVLALFWGWSRPALGISNDYYKSMVPTFWVLLHIYFAYLVTRRAFWPADKRYATRHVVHLPVEYDSLAHGETRFGVSVDLNDSGMSLIAYEKLPTDREIRLMLRGASEVLKLKGEIRSVNELARGRVIDGYRYGIAFKNLTTPQIDAINRICLQYAVPRMYAEYDKGNRNTRWNRFVNWRDRGMAQRRGSNRYPYHLPLIVNPGTSEETACYSSTEDISRDATATFVDVNIPANTVVGFMMPTPLGDVRGLGRVVRSSPQFFGGRTYYRCIMEFQDFEGQGRTTLQSLVNPVETAHLNAVLKPDKKPIIPRMGIPILIISLIAIPLIIAQLGVFRVVHRDDFKLRELIQTKPDDITSIQQQELDRIYNDTKKDPYPTTDRLVLMLEALSKVGRQRDPEAANMVRELASRDEKNLELRSSVVGAMDQLRLQQDAEVEYQKLQELEKRGGFKNRPDLVKKFHLAGARVAFKSGNFALAAERFKEIAAGEPNDLALRRECAGVMIEARRYKEAADLLFDTPNLDVEGRQFLVAALTLDKQYEKAEEEAKKLLELAPNDPKHQAILAEVYSARNYHQQSRVILEKLLAQNPNDTNILLKLAQIDLSSQQWEDALLRLQSLIENNETSAPVVEAWVDAASSYPKTLTEKQKQTALMIFDRESKQPSPKPVFLARLSWVLQHQLNEIGKSRTMLEHALRMAPSDQTVKDQLAGVLIKAGEWEEAIKIMGGSSNLAARKLMVGVLIKKGELDKAEMEARSILDQNRDDIEIEKLVADIHSWKKEFDKALTMYEKMRAANPSDRSIQARIAEITLWKGTDYPGALAKYTKLLEDEFDFQFNRKQPTQQIWDGFIDAASGAASLDAAQTRMALKVASAKLKLEKPDPIMLSRMAWVLLRSVDSGEARQEADKLLTKAVEMKPTDPAVKRELAGVLAKAEKYEEAVKMMEGVPYGDSDRITLAFLYSGFKNFDKAEEQINALLAKQPTDKKLLKMKADLMSWKGTPAEQDKALAAFEQLVKDFPDDPEFPVRQAEIVLWKKEYETALGKFQTLLNQYPDNPNIWAGFATAAANINRELPVDTIALAKRILDRALVTELKNPLLYARMAMLSTKLKDAAKTEIFVNRAVQNKPTDSVERKELAGLLMGINRSREAVKMYEGLKLNIEDRKNYIYAAASAEDLNTSAKQARLLVQDAPKDRVAQRILADVLSWKGDFQESLTIYERLLRSSKDDNTLKIDVANVNLWMNAYPEAMKRYQNLLGEKFEQASLWEGFIDAASSASLSVTLTEEQKRLALQIYDQWSRIEITDASRLSRLGWVMYKVGDLSKASATMDRALRLNPPEPSVRKELAGVLAALKRNTEALALVKDLPNLNFAERNTLATLLSANKRFDEAEAELRTLVKAKPNDPELRRQLADVLLWNGRYQDAEAMYANLLRNMPANTDVKLVEDVQLKLAQTSLWGGNGPIAAERFQALMKKDANNPEYIAGYIDSLSTLKDISADQEKAIRTINAKIQTLKTSETDPQRIADVQKRLLSNMGRIMAKLSLKSRDGAFDKARSRQLYMQAIAMDPQSRALWQRYAQSLFDMREFGEADQILTSIIAGDVPTLPKNGN</sequence>
<feature type="transmembrane region" description="Helical" evidence="8">
    <location>
        <begin position="758"/>
        <end position="780"/>
    </location>
</feature>
<evidence type="ECO:0000259" key="9">
    <source>
        <dbReference type="Pfam" id="PF00535"/>
    </source>
</evidence>
<evidence type="ECO:0000259" key="10">
    <source>
        <dbReference type="Pfam" id="PF07238"/>
    </source>
</evidence>
<dbReference type="Gene3D" id="3.90.550.10">
    <property type="entry name" value="Spore Coat Polysaccharide Biosynthesis Protein SpsA, Chain A"/>
    <property type="match status" value="1"/>
</dbReference>
<dbReference type="EMBL" id="CP074694">
    <property type="protein sequence ID" value="QVL29954.1"/>
    <property type="molecule type" value="Genomic_DNA"/>
</dbReference>
<organism evidence="11 12">
    <name type="scientific">Telmatocola sphagniphila</name>
    <dbReference type="NCBI Taxonomy" id="1123043"/>
    <lineage>
        <taxon>Bacteria</taxon>
        <taxon>Pseudomonadati</taxon>
        <taxon>Planctomycetota</taxon>
        <taxon>Planctomycetia</taxon>
        <taxon>Gemmatales</taxon>
        <taxon>Gemmataceae</taxon>
    </lineage>
</organism>
<evidence type="ECO:0000256" key="7">
    <source>
        <dbReference type="PROSITE-ProRule" id="PRU00339"/>
    </source>
</evidence>
<evidence type="ECO:0000256" key="1">
    <source>
        <dbReference type="ARBA" id="ARBA00004141"/>
    </source>
</evidence>
<evidence type="ECO:0000256" key="6">
    <source>
        <dbReference type="ARBA" id="ARBA00023136"/>
    </source>
</evidence>
<dbReference type="SMART" id="SM00386">
    <property type="entry name" value="HAT"/>
    <property type="match status" value="5"/>
</dbReference>
<keyword evidence="2" id="KW-0328">Glycosyltransferase</keyword>
<dbReference type="InterPro" id="IPR011990">
    <property type="entry name" value="TPR-like_helical_dom_sf"/>
</dbReference>
<evidence type="ECO:0000313" key="12">
    <source>
        <dbReference type="Proteomes" id="UP000676194"/>
    </source>
</evidence>
<keyword evidence="5 8" id="KW-1133">Transmembrane helix</keyword>
<keyword evidence="12" id="KW-1185">Reference proteome</keyword>
<reference evidence="11" key="1">
    <citation type="submission" date="2021-05" db="EMBL/GenBank/DDBJ databases">
        <title>Complete genome sequence of the cellulolytic planctomycete Telmatocola sphagniphila SP2T and characterization of the first cellulase from planctomycetes.</title>
        <authorList>
            <person name="Rakitin A.L."/>
            <person name="Beletsky A.V."/>
            <person name="Naumoff D.G."/>
            <person name="Kulichevskaya I.S."/>
            <person name="Mardanov A.V."/>
            <person name="Ravin N.V."/>
            <person name="Dedysh S.N."/>
        </authorList>
    </citation>
    <scope>NUCLEOTIDE SEQUENCE</scope>
    <source>
        <strain evidence="11">SP2T</strain>
    </source>
</reference>
<evidence type="ECO:0000256" key="5">
    <source>
        <dbReference type="ARBA" id="ARBA00022989"/>
    </source>
</evidence>
<feature type="transmembrane region" description="Helical" evidence="8">
    <location>
        <begin position="6"/>
        <end position="25"/>
    </location>
</feature>
<evidence type="ECO:0000256" key="3">
    <source>
        <dbReference type="ARBA" id="ARBA00022679"/>
    </source>
</evidence>
<protein>
    <submittedName>
        <fullName evidence="11">Tetratricopeptide repeat protein</fullName>
    </submittedName>
</protein>
<dbReference type="SUPFAM" id="SSF48452">
    <property type="entry name" value="TPR-like"/>
    <property type="match status" value="5"/>
</dbReference>
<gene>
    <name evidence="11" type="ORF">KIH39_13855</name>
</gene>
<name>A0A8E6B225_9BACT</name>
<comment type="subcellular location">
    <subcellularLocation>
        <location evidence="1">Membrane</location>
        <topology evidence="1">Multi-pass membrane protein</topology>
    </subcellularLocation>
</comment>
<dbReference type="PROSITE" id="PS50005">
    <property type="entry name" value="TPR"/>
    <property type="match status" value="1"/>
</dbReference>
<dbReference type="InterPro" id="IPR001173">
    <property type="entry name" value="Glyco_trans_2-like"/>
</dbReference>
<dbReference type="InterPro" id="IPR029044">
    <property type="entry name" value="Nucleotide-diphossugar_trans"/>
</dbReference>
<feature type="repeat" description="TPR" evidence="7">
    <location>
        <begin position="1745"/>
        <end position="1778"/>
    </location>
</feature>
<feature type="transmembrane region" description="Helical" evidence="8">
    <location>
        <begin position="364"/>
        <end position="382"/>
    </location>
</feature>
<keyword evidence="4 8" id="KW-0812">Transmembrane</keyword>
<feature type="transmembrane region" description="Helical" evidence="8">
    <location>
        <begin position="394"/>
        <end position="412"/>
    </location>
</feature>
<proteinExistence type="predicted"/>
<dbReference type="SMART" id="SM00028">
    <property type="entry name" value="TPR"/>
    <property type="match status" value="10"/>
</dbReference>
<evidence type="ECO:0000256" key="4">
    <source>
        <dbReference type="ARBA" id="ARBA00022692"/>
    </source>
</evidence>
<keyword evidence="3" id="KW-0808">Transferase</keyword>
<feature type="domain" description="PilZ" evidence="10">
    <location>
        <begin position="496"/>
        <end position="599"/>
    </location>
</feature>
<dbReference type="PANTHER" id="PTHR43867:SF2">
    <property type="entry name" value="CELLULOSE SYNTHASE CATALYTIC SUBUNIT A [UDP-FORMING]"/>
    <property type="match status" value="1"/>
</dbReference>
<keyword evidence="6 8" id="KW-0472">Membrane</keyword>
<dbReference type="Pfam" id="PF14559">
    <property type="entry name" value="TPR_19"/>
    <property type="match status" value="2"/>
</dbReference>
<evidence type="ECO:0000256" key="8">
    <source>
        <dbReference type="SAM" id="Phobius"/>
    </source>
</evidence>
<accession>A0A8E6B225</accession>
<dbReference type="GO" id="GO:0035438">
    <property type="term" value="F:cyclic-di-GMP binding"/>
    <property type="evidence" value="ECO:0007669"/>
    <property type="project" value="InterPro"/>
</dbReference>
<dbReference type="InterPro" id="IPR009875">
    <property type="entry name" value="PilZ_domain"/>
</dbReference>
<dbReference type="RefSeq" id="WP_213493836.1">
    <property type="nucleotide sequence ID" value="NZ_CP074694.1"/>
</dbReference>
<dbReference type="InterPro" id="IPR003107">
    <property type="entry name" value="HAT"/>
</dbReference>
<feature type="domain" description="Glycosyltransferase 2-like" evidence="9">
    <location>
        <begin position="82"/>
        <end position="248"/>
    </location>
</feature>
<evidence type="ECO:0000313" key="11">
    <source>
        <dbReference type="EMBL" id="QVL29954.1"/>
    </source>
</evidence>
<dbReference type="GO" id="GO:0005886">
    <property type="term" value="C:plasma membrane"/>
    <property type="evidence" value="ECO:0007669"/>
    <property type="project" value="TreeGrafter"/>
</dbReference>
<dbReference type="Pfam" id="PF00535">
    <property type="entry name" value="Glycos_transf_2"/>
    <property type="match status" value="1"/>
</dbReference>
<dbReference type="Gene3D" id="1.25.40.10">
    <property type="entry name" value="Tetratricopeptide repeat domain"/>
    <property type="match status" value="6"/>
</dbReference>
<feature type="transmembrane region" description="Helical" evidence="8">
    <location>
        <begin position="330"/>
        <end position="352"/>
    </location>
</feature>
<dbReference type="CDD" id="cd06421">
    <property type="entry name" value="CESA_CelA_like"/>
    <property type="match status" value="1"/>
</dbReference>
<dbReference type="PANTHER" id="PTHR43867">
    <property type="entry name" value="CELLULOSE SYNTHASE CATALYTIC SUBUNIT A [UDP-FORMING]"/>
    <property type="match status" value="1"/>
</dbReference>